<gene>
    <name evidence="13" type="ORF">GCM10007112_12040</name>
    <name evidence="12" type="ORF">Vsou_24910</name>
</gene>
<dbReference type="InterPro" id="IPR002786">
    <property type="entry name" value="Non_canon_purine_NTPase"/>
</dbReference>
<sequence length="181" mass="19797">MIPVALGSRNPNKVRGTELAFRLAGFRVNVISVEPPNDLSPEPIGLSEIINGAVKRARYAINMVQSADFGVGIEAGILRIEGFNEGIDVTIASIIDSDGEITLGMSPGFMVPKRFMNKVLQGIELNNVVSGYYGEPNLGRRYGLVGALTRRFIDRVVLNTEAVYMALIPRMPWNTELFRGS</sequence>
<keyword evidence="4 10" id="KW-0378">Hydrolase</keyword>
<dbReference type="Pfam" id="PF01931">
    <property type="entry name" value="NTPase_I-T"/>
    <property type="match status" value="1"/>
</dbReference>
<dbReference type="EC" id="3.6.1.73" evidence="10"/>
<protein>
    <recommendedName>
        <fullName evidence="10">Probable inosine/xanthosine triphosphatase</fullName>
        <shortName evidence="10">ITPase/XTPase</shortName>
        <ecNumber evidence="10">3.6.1.73</ecNumber>
    </recommendedName>
    <alternativeName>
        <fullName evidence="10">Non-canonical purine NTP phosphatase</fullName>
    </alternativeName>
    <alternativeName>
        <fullName evidence="10">Non-standard purine NTP phosphatase</fullName>
    </alternativeName>
    <alternativeName>
        <fullName evidence="10">Nucleoside-triphosphate phosphatase</fullName>
        <shortName evidence="10">NTPase</shortName>
    </alternativeName>
</protein>
<dbReference type="Gene3D" id="3.90.950.10">
    <property type="match status" value="1"/>
</dbReference>
<dbReference type="NCBIfam" id="TIGR00258">
    <property type="entry name" value="inosine/xanthosine triphosphatase"/>
    <property type="match status" value="1"/>
</dbReference>
<name>A0A830E9A5_9CREN</name>
<dbReference type="GeneID" id="76208030"/>
<dbReference type="OrthoDB" id="52857at2157"/>
<evidence type="ECO:0000256" key="8">
    <source>
        <dbReference type="ARBA" id="ARBA00048174"/>
    </source>
</evidence>
<dbReference type="Proteomes" id="UP001060771">
    <property type="component" value="Chromosome"/>
</dbReference>
<dbReference type="GO" id="GO:0046872">
    <property type="term" value="F:metal ion binding"/>
    <property type="evidence" value="ECO:0007669"/>
    <property type="project" value="UniProtKB-KW"/>
</dbReference>
<dbReference type="AlphaFoldDB" id="A0A830E9A5"/>
<dbReference type="SUPFAM" id="SSF52972">
    <property type="entry name" value="ITPase-like"/>
    <property type="match status" value="1"/>
</dbReference>
<evidence type="ECO:0000256" key="5">
    <source>
        <dbReference type="ARBA" id="ARBA00022842"/>
    </source>
</evidence>
<evidence type="ECO:0000256" key="3">
    <source>
        <dbReference type="ARBA" id="ARBA00022741"/>
    </source>
</evidence>
<keyword evidence="15" id="KW-1185">Reference proteome</keyword>
<comment type="subunit">
    <text evidence="10">Homodimer.</text>
</comment>
<evidence type="ECO:0000256" key="10">
    <source>
        <dbReference type="HAMAP-Rule" id="MF_00648"/>
    </source>
</evidence>
<comment type="catalytic activity">
    <reaction evidence="8 10">
        <text>ITP + H2O = IDP + phosphate + H(+)</text>
        <dbReference type="Rhea" id="RHEA:28330"/>
        <dbReference type="ChEBI" id="CHEBI:15377"/>
        <dbReference type="ChEBI" id="CHEBI:15378"/>
        <dbReference type="ChEBI" id="CHEBI:43474"/>
        <dbReference type="ChEBI" id="CHEBI:58280"/>
        <dbReference type="ChEBI" id="CHEBI:61402"/>
        <dbReference type="EC" id="3.6.1.73"/>
    </reaction>
</comment>
<evidence type="ECO:0000313" key="15">
    <source>
        <dbReference type="Proteomes" id="UP001060771"/>
    </source>
</evidence>
<keyword evidence="5 10" id="KW-0460">Magnesium</keyword>
<dbReference type="PANTHER" id="PTHR34699:SF2">
    <property type="entry name" value="NON-CANONICAL PURINE NTP PHOSPHATASE_PRRC1 DOMAIN-CONTAINING PROTEIN"/>
    <property type="match status" value="1"/>
</dbReference>
<reference evidence="13" key="2">
    <citation type="submission" date="2020-09" db="EMBL/GenBank/DDBJ databases">
        <authorList>
            <person name="Sun Q."/>
            <person name="Ohkuma M."/>
        </authorList>
    </citation>
    <scope>NUCLEOTIDE SEQUENCE</scope>
    <source>
        <strain evidence="13">JCM 11219</strain>
    </source>
</reference>
<comment type="function">
    <text evidence="10">Phosphatase that hydrolyzes non-canonical purine nucleotides such as XTP and ITP to their respective diphosphate derivatives. Probably excludes non-canonical purines from DNA/RNA precursor pool, thus preventing their incorporation into DNA/RNA and avoiding chromosomal lesions.</text>
</comment>
<comment type="caution">
    <text evidence="10">Lacks conserved residue(s) required for the propagation of feature annotation.</text>
</comment>
<keyword evidence="3 10" id="KW-0547">Nucleotide-binding</keyword>
<dbReference type="Proteomes" id="UP000657075">
    <property type="component" value="Unassembled WGS sequence"/>
</dbReference>
<dbReference type="InterPro" id="IPR050299">
    <property type="entry name" value="YjjX_NTPase"/>
</dbReference>
<dbReference type="PANTHER" id="PTHR34699">
    <property type="match status" value="1"/>
</dbReference>
<dbReference type="GO" id="GO:0000166">
    <property type="term" value="F:nucleotide binding"/>
    <property type="evidence" value="ECO:0007669"/>
    <property type="project" value="UniProtKB-KW"/>
</dbReference>
<dbReference type="HAMAP" id="MF_00648">
    <property type="entry name" value="Non_canon_purine_NTPase_YjjX"/>
    <property type="match status" value="1"/>
</dbReference>
<evidence type="ECO:0000256" key="6">
    <source>
        <dbReference type="ARBA" id="ARBA00023080"/>
    </source>
</evidence>
<evidence type="ECO:0000259" key="11">
    <source>
        <dbReference type="Pfam" id="PF01931"/>
    </source>
</evidence>
<comment type="cofactor">
    <cofactor evidence="1">
        <name>Mn(2+)</name>
        <dbReference type="ChEBI" id="CHEBI:29035"/>
    </cofactor>
</comment>
<reference evidence="13" key="1">
    <citation type="journal article" date="2014" name="Int. J. Syst. Evol. Microbiol.">
        <title>Complete genome sequence of Corynebacterium casei LMG S-19264T (=DSM 44701T), isolated from a smear-ripened cheese.</title>
        <authorList>
            <consortium name="US DOE Joint Genome Institute (JGI-PGF)"/>
            <person name="Walter F."/>
            <person name="Albersmeier A."/>
            <person name="Kalinowski J."/>
            <person name="Ruckert C."/>
        </authorList>
    </citation>
    <scope>NUCLEOTIDE SEQUENCE</scope>
    <source>
        <strain evidence="13">JCM 11219</strain>
    </source>
</reference>
<dbReference type="GO" id="GO:0006772">
    <property type="term" value="P:thiamine metabolic process"/>
    <property type="evidence" value="ECO:0007669"/>
    <property type="project" value="TreeGrafter"/>
</dbReference>
<dbReference type="RefSeq" id="WP_188603137.1">
    <property type="nucleotide sequence ID" value="NZ_AP026830.1"/>
</dbReference>
<keyword evidence="7 10" id="KW-0464">Manganese</keyword>
<dbReference type="EMBL" id="BMNM01000004">
    <property type="protein sequence ID" value="GGI76847.1"/>
    <property type="molecule type" value="Genomic_DNA"/>
</dbReference>
<evidence type="ECO:0000313" key="12">
    <source>
        <dbReference type="EMBL" id="BDR93398.1"/>
    </source>
</evidence>
<feature type="domain" description="Non-canonical purine NTP phosphatase/PRRC1" evidence="11">
    <location>
        <begin position="7"/>
        <end position="171"/>
    </location>
</feature>
<proteinExistence type="inferred from homology"/>
<comment type="cofactor">
    <cofactor evidence="10">
        <name>Mg(2+)</name>
        <dbReference type="ChEBI" id="CHEBI:18420"/>
    </cofactor>
    <cofactor evidence="10">
        <name>Mn(2+)</name>
        <dbReference type="ChEBI" id="CHEBI:29035"/>
    </cofactor>
    <text evidence="10">Binds 1 divalent metal cation per subunit; can use either Mg(2+) or Mn(2+).</text>
</comment>
<organism evidence="13 14">
    <name type="scientific">Vulcanisaeta souniana JCM 11219</name>
    <dbReference type="NCBI Taxonomy" id="1293586"/>
    <lineage>
        <taxon>Archaea</taxon>
        <taxon>Thermoproteota</taxon>
        <taxon>Thermoprotei</taxon>
        <taxon>Thermoproteales</taxon>
        <taxon>Thermoproteaceae</taxon>
        <taxon>Vulcanisaeta</taxon>
    </lineage>
</organism>
<keyword evidence="6 10" id="KW-0546">Nucleotide metabolism</keyword>
<accession>A0A830E9A5</accession>
<evidence type="ECO:0000256" key="4">
    <source>
        <dbReference type="ARBA" id="ARBA00022801"/>
    </source>
</evidence>
<evidence type="ECO:0000256" key="7">
    <source>
        <dbReference type="ARBA" id="ARBA00023211"/>
    </source>
</evidence>
<evidence type="ECO:0000256" key="9">
    <source>
        <dbReference type="ARBA" id="ARBA00048781"/>
    </source>
</evidence>
<dbReference type="EMBL" id="AP026830">
    <property type="protein sequence ID" value="BDR93398.1"/>
    <property type="molecule type" value="Genomic_DNA"/>
</dbReference>
<dbReference type="GO" id="GO:0009117">
    <property type="term" value="P:nucleotide metabolic process"/>
    <property type="evidence" value="ECO:0007669"/>
    <property type="project" value="UniProtKB-KW"/>
</dbReference>
<keyword evidence="2 10" id="KW-0479">Metal-binding</keyword>
<reference evidence="15" key="3">
    <citation type="submission" date="2022-09" db="EMBL/GenBank/DDBJ databases">
        <title>Complete genome sequence of Vulcanisaeta souniana.</title>
        <authorList>
            <person name="Kato S."/>
            <person name="Itoh T."/>
            <person name="Ohkuma M."/>
        </authorList>
    </citation>
    <scope>NUCLEOTIDE SEQUENCE [LARGE SCALE GENOMIC DNA]</scope>
    <source>
        <strain evidence="15">JCM 11219</strain>
    </source>
</reference>
<evidence type="ECO:0000313" key="13">
    <source>
        <dbReference type="EMBL" id="GGI76847.1"/>
    </source>
</evidence>
<comment type="catalytic activity">
    <reaction evidence="9 10">
        <text>XTP + H2O = XDP + phosphate + H(+)</text>
        <dbReference type="Rhea" id="RHEA:28406"/>
        <dbReference type="ChEBI" id="CHEBI:15377"/>
        <dbReference type="ChEBI" id="CHEBI:15378"/>
        <dbReference type="ChEBI" id="CHEBI:43474"/>
        <dbReference type="ChEBI" id="CHEBI:59884"/>
        <dbReference type="ChEBI" id="CHEBI:61314"/>
        <dbReference type="EC" id="3.6.1.73"/>
    </reaction>
</comment>
<dbReference type="GO" id="GO:0103023">
    <property type="term" value="F:ITPase activity"/>
    <property type="evidence" value="ECO:0007669"/>
    <property type="project" value="UniProtKB-EC"/>
</dbReference>
<evidence type="ECO:0000256" key="2">
    <source>
        <dbReference type="ARBA" id="ARBA00022723"/>
    </source>
</evidence>
<dbReference type="InterPro" id="IPR026533">
    <property type="entry name" value="NTPase/PRRC1"/>
</dbReference>
<evidence type="ECO:0000313" key="14">
    <source>
        <dbReference type="Proteomes" id="UP000657075"/>
    </source>
</evidence>
<evidence type="ECO:0000256" key="1">
    <source>
        <dbReference type="ARBA" id="ARBA00001936"/>
    </source>
</evidence>
<reference evidence="12" key="4">
    <citation type="journal article" date="2023" name="Microbiol. Resour. Announc.">
        <title>Complete Genome Sequence of Vulcanisaeta souniana Strain IC-059, a Hyperthermophilic Archaeon Isolated from Hot Spring Water in Japan.</title>
        <authorList>
            <person name="Kato S."/>
            <person name="Itoh T."/>
            <person name="Wu L."/>
            <person name="Ma J."/>
            <person name="Ohkuma M."/>
        </authorList>
    </citation>
    <scope>NUCLEOTIDE SEQUENCE</scope>
    <source>
        <strain evidence="12">JCM 11219</strain>
    </source>
</reference>
<dbReference type="InterPro" id="IPR029001">
    <property type="entry name" value="ITPase-like_fam"/>
</dbReference>
<comment type="similarity">
    <text evidence="10">Belongs to the YjjX NTPase family.</text>
</comment>